<gene>
    <name evidence="5" type="ORF">V6N11_050828</name>
</gene>
<feature type="domain" description="DUF7610" evidence="4">
    <location>
        <begin position="8"/>
        <end position="84"/>
    </location>
</feature>
<name>A0ABR2TBG4_9ROSI</name>
<feature type="coiled-coil region" evidence="1">
    <location>
        <begin position="181"/>
        <end position="209"/>
    </location>
</feature>
<evidence type="ECO:0000256" key="2">
    <source>
        <dbReference type="SAM" id="MobiDB-lite"/>
    </source>
</evidence>
<feature type="compositionally biased region" description="Basic and acidic residues" evidence="2">
    <location>
        <begin position="157"/>
        <end position="169"/>
    </location>
</feature>
<keyword evidence="3" id="KW-1133">Transmembrane helix</keyword>
<organism evidence="5 6">
    <name type="scientific">Hibiscus sabdariffa</name>
    <name type="common">roselle</name>
    <dbReference type="NCBI Taxonomy" id="183260"/>
    <lineage>
        <taxon>Eukaryota</taxon>
        <taxon>Viridiplantae</taxon>
        <taxon>Streptophyta</taxon>
        <taxon>Embryophyta</taxon>
        <taxon>Tracheophyta</taxon>
        <taxon>Spermatophyta</taxon>
        <taxon>Magnoliopsida</taxon>
        <taxon>eudicotyledons</taxon>
        <taxon>Gunneridae</taxon>
        <taxon>Pentapetalae</taxon>
        <taxon>rosids</taxon>
        <taxon>malvids</taxon>
        <taxon>Malvales</taxon>
        <taxon>Malvaceae</taxon>
        <taxon>Malvoideae</taxon>
        <taxon>Hibiscus</taxon>
    </lineage>
</organism>
<keyword evidence="3" id="KW-0472">Membrane</keyword>
<sequence length="251" mass="28449">MAKRNTILQKKLKELESILNQALSLPLETASHQSFSQDIQQRFLFLNNLLSAEVSSGPRNPFHLQHIAKRVLELEAAFKEWDSFQSSALDHVEKGSACSCTESCLNDDDDDGETVAEEGSTDHQLISLSDLEQAAEASTELSLAKAGLDFEGFKEQDRKVEHGEKHEMSESEEEEEEKVWVEAKKRIMIREEEEEEEEEEERNGAWLGECWAALGSGILIGMILMAVFMVRFSGCFHCYEDTDYTHSLRPT</sequence>
<accession>A0ABR2TBG4</accession>
<dbReference type="EMBL" id="JBBPBN010000007">
    <property type="protein sequence ID" value="KAK9034671.1"/>
    <property type="molecule type" value="Genomic_DNA"/>
</dbReference>
<feature type="transmembrane region" description="Helical" evidence="3">
    <location>
        <begin position="210"/>
        <end position="230"/>
    </location>
</feature>
<keyword evidence="1" id="KW-0175">Coiled coil</keyword>
<protein>
    <recommendedName>
        <fullName evidence="4">DUF7610 domain-containing protein</fullName>
    </recommendedName>
</protein>
<dbReference type="InterPro" id="IPR056029">
    <property type="entry name" value="DUF7610"/>
</dbReference>
<evidence type="ECO:0000313" key="6">
    <source>
        <dbReference type="Proteomes" id="UP001396334"/>
    </source>
</evidence>
<evidence type="ECO:0000313" key="5">
    <source>
        <dbReference type="EMBL" id="KAK9034671.1"/>
    </source>
</evidence>
<feature type="region of interest" description="Disordered" evidence="2">
    <location>
        <begin position="157"/>
        <end position="177"/>
    </location>
</feature>
<proteinExistence type="predicted"/>
<keyword evidence="3" id="KW-0812">Transmembrane</keyword>
<dbReference type="Pfam" id="PF24583">
    <property type="entry name" value="DUF7610"/>
    <property type="match status" value="1"/>
</dbReference>
<comment type="caution">
    <text evidence="5">The sequence shown here is derived from an EMBL/GenBank/DDBJ whole genome shotgun (WGS) entry which is preliminary data.</text>
</comment>
<reference evidence="5 6" key="1">
    <citation type="journal article" date="2024" name="G3 (Bethesda)">
        <title>Genome assembly of Hibiscus sabdariffa L. provides insights into metabolisms of medicinal natural products.</title>
        <authorList>
            <person name="Kim T."/>
        </authorList>
    </citation>
    <scope>NUCLEOTIDE SEQUENCE [LARGE SCALE GENOMIC DNA]</scope>
    <source>
        <strain evidence="5">TK-2024</strain>
        <tissue evidence="5">Old leaves</tissue>
    </source>
</reference>
<evidence type="ECO:0000259" key="4">
    <source>
        <dbReference type="Pfam" id="PF24583"/>
    </source>
</evidence>
<evidence type="ECO:0000256" key="1">
    <source>
        <dbReference type="SAM" id="Coils"/>
    </source>
</evidence>
<dbReference type="Proteomes" id="UP001396334">
    <property type="component" value="Unassembled WGS sequence"/>
</dbReference>
<keyword evidence="6" id="KW-1185">Reference proteome</keyword>
<evidence type="ECO:0000256" key="3">
    <source>
        <dbReference type="SAM" id="Phobius"/>
    </source>
</evidence>